<proteinExistence type="predicted"/>
<accession>A0A7M5WQZ3</accession>
<sequence length="303" mass="34572">MTTKMHSLPYDGSSITTNKATIHRSKPAIAPIRRDFDNNGRIVRKSSKCDIFLPPIHKPLMPTTLANLETAKNWSNTTKELISQEWDKLQRIKQRGTLAPKYSVLPPINNKSKNISTFNSNTGDTLGFTADGLSSKGETITANSLRQMLQATENGGEELSTNSDKEIKHRRSSKRNKRRSKDIDANNGEFSTDTVQLPKINEQNKANMTIIETEEDDEQRTVKAKEEAKKKEVVLPKIPSPSLSKSKNAHKIEERYSTDMIEWARFKGRRHAICYEMDPLFRELTSIIKYNLLVQHLEDIWMC</sequence>
<reference evidence="2" key="1">
    <citation type="submission" date="2021-01" db="UniProtKB">
        <authorList>
            <consortium name="EnsemblMetazoa"/>
        </authorList>
    </citation>
    <scope>IDENTIFICATION</scope>
</reference>
<dbReference type="EnsemblMetazoa" id="CLYHEMT003870.1">
    <property type="protein sequence ID" value="CLYHEMP003870.1"/>
    <property type="gene ID" value="CLYHEMG003870"/>
</dbReference>
<dbReference type="Proteomes" id="UP000594262">
    <property type="component" value="Unplaced"/>
</dbReference>
<dbReference type="OrthoDB" id="10645335at2759"/>
<keyword evidence="3" id="KW-1185">Reference proteome</keyword>
<dbReference type="AlphaFoldDB" id="A0A7M5WQZ3"/>
<dbReference type="EnsemblMetazoa" id="CLYHEMT003870.2">
    <property type="protein sequence ID" value="CLYHEMP003870.2"/>
    <property type="gene ID" value="CLYHEMG003870"/>
</dbReference>
<protein>
    <submittedName>
        <fullName evidence="2">Uncharacterized protein</fullName>
    </submittedName>
</protein>
<dbReference type="RefSeq" id="XP_066923596.1">
    <property type="nucleotide sequence ID" value="XM_067067495.1"/>
</dbReference>
<dbReference type="GeneID" id="136810911"/>
<dbReference type="RefSeq" id="XP_066923597.1">
    <property type="nucleotide sequence ID" value="XM_067067496.1"/>
</dbReference>
<feature type="region of interest" description="Disordered" evidence="1">
    <location>
        <begin position="153"/>
        <end position="193"/>
    </location>
</feature>
<evidence type="ECO:0000313" key="3">
    <source>
        <dbReference type="Proteomes" id="UP000594262"/>
    </source>
</evidence>
<evidence type="ECO:0000313" key="2">
    <source>
        <dbReference type="EnsemblMetazoa" id="CLYHEMP003870.1"/>
    </source>
</evidence>
<name>A0A7M5WQZ3_9CNID</name>
<organism evidence="2 3">
    <name type="scientific">Clytia hemisphaerica</name>
    <dbReference type="NCBI Taxonomy" id="252671"/>
    <lineage>
        <taxon>Eukaryota</taxon>
        <taxon>Metazoa</taxon>
        <taxon>Cnidaria</taxon>
        <taxon>Hydrozoa</taxon>
        <taxon>Hydroidolina</taxon>
        <taxon>Leptothecata</taxon>
        <taxon>Obeliida</taxon>
        <taxon>Clytiidae</taxon>
        <taxon>Clytia</taxon>
    </lineage>
</organism>
<evidence type="ECO:0000256" key="1">
    <source>
        <dbReference type="SAM" id="MobiDB-lite"/>
    </source>
</evidence>
<feature type="compositionally biased region" description="Basic residues" evidence="1">
    <location>
        <begin position="168"/>
        <end position="180"/>
    </location>
</feature>